<gene>
    <name evidence="2" type="ORF">ACFSQZ_04925</name>
</gene>
<comment type="caution">
    <text evidence="2">The sequence shown here is derived from an EMBL/GenBank/DDBJ whole genome shotgun (WGS) entry which is preliminary data.</text>
</comment>
<sequence length="273" mass="31898">MHQFLTIIGIILIGMALRSCRRRIFRKLGALTYLLSTGLVTYFLTGGNIPLSIATIFIWFFLPWIELISRVRKMRLPLENTLNEQRRPQLDDFPEAYQTISELESLNYEHSSDYGWDWGNSTQHYSFYWHPEERIVVAVCLCKQSNIAFSYVTISSRDSDGNIYRTSNFPFSPTLKNTPNVAWNQIACRHCSLDSSLRCHQKFIQKKGGSLESLMMPDPETLDSEVESDMQEQIRFNLKSGIITPAEDQKFRYSFRGLCYLWRQFIKDMIRLS</sequence>
<protein>
    <submittedName>
        <fullName evidence="2">Uncharacterized protein</fullName>
    </submittedName>
</protein>
<dbReference type="Proteomes" id="UP001597297">
    <property type="component" value="Unassembled WGS sequence"/>
</dbReference>
<evidence type="ECO:0000313" key="2">
    <source>
        <dbReference type="EMBL" id="MFD2275802.1"/>
    </source>
</evidence>
<keyword evidence="1" id="KW-1133">Transmembrane helix</keyword>
<keyword evidence="1" id="KW-0472">Membrane</keyword>
<proteinExistence type="predicted"/>
<name>A0ABW5DZP8_9BACT</name>
<keyword evidence="1" id="KW-0812">Transmembrane</keyword>
<evidence type="ECO:0000313" key="3">
    <source>
        <dbReference type="Proteomes" id="UP001597297"/>
    </source>
</evidence>
<organism evidence="2 3">
    <name type="scientific">Rubritalea spongiae</name>
    <dbReference type="NCBI Taxonomy" id="430797"/>
    <lineage>
        <taxon>Bacteria</taxon>
        <taxon>Pseudomonadati</taxon>
        <taxon>Verrucomicrobiota</taxon>
        <taxon>Verrucomicrobiia</taxon>
        <taxon>Verrucomicrobiales</taxon>
        <taxon>Rubritaleaceae</taxon>
        <taxon>Rubritalea</taxon>
    </lineage>
</organism>
<reference evidence="3" key="1">
    <citation type="journal article" date="2019" name="Int. J. Syst. Evol. Microbiol.">
        <title>The Global Catalogue of Microorganisms (GCM) 10K type strain sequencing project: providing services to taxonomists for standard genome sequencing and annotation.</title>
        <authorList>
            <consortium name="The Broad Institute Genomics Platform"/>
            <consortium name="The Broad Institute Genome Sequencing Center for Infectious Disease"/>
            <person name="Wu L."/>
            <person name="Ma J."/>
        </authorList>
    </citation>
    <scope>NUCLEOTIDE SEQUENCE [LARGE SCALE GENOMIC DNA]</scope>
    <source>
        <strain evidence="3">JCM 16545</strain>
    </source>
</reference>
<feature type="transmembrane region" description="Helical" evidence="1">
    <location>
        <begin position="42"/>
        <end position="65"/>
    </location>
</feature>
<keyword evidence="3" id="KW-1185">Reference proteome</keyword>
<evidence type="ECO:0000256" key="1">
    <source>
        <dbReference type="SAM" id="Phobius"/>
    </source>
</evidence>
<dbReference type="EMBL" id="JBHUJC010000013">
    <property type="protein sequence ID" value="MFD2275802.1"/>
    <property type="molecule type" value="Genomic_DNA"/>
</dbReference>
<dbReference type="RefSeq" id="WP_377095206.1">
    <property type="nucleotide sequence ID" value="NZ_JBHSJM010000001.1"/>
</dbReference>
<accession>A0ABW5DZP8</accession>